<accession>A0ABR1ZEP7</accession>
<evidence type="ECO:0000313" key="3">
    <source>
        <dbReference type="Proteomes" id="UP001472677"/>
    </source>
</evidence>
<name>A0ABR1ZEP7_9ROSI</name>
<evidence type="ECO:0000256" key="1">
    <source>
        <dbReference type="SAM" id="MobiDB-lite"/>
    </source>
</evidence>
<evidence type="ECO:0000313" key="2">
    <source>
        <dbReference type="EMBL" id="KAK8478928.1"/>
    </source>
</evidence>
<proteinExistence type="predicted"/>
<feature type="region of interest" description="Disordered" evidence="1">
    <location>
        <begin position="36"/>
        <end position="144"/>
    </location>
</feature>
<keyword evidence="3" id="KW-1185">Reference proteome</keyword>
<reference evidence="2 3" key="1">
    <citation type="journal article" date="2024" name="G3 (Bethesda)">
        <title>Genome assembly of Hibiscus sabdariffa L. provides insights into metabolisms of medicinal natural products.</title>
        <authorList>
            <person name="Kim T."/>
        </authorList>
    </citation>
    <scope>NUCLEOTIDE SEQUENCE [LARGE SCALE GENOMIC DNA]</scope>
    <source>
        <strain evidence="2">TK-2024</strain>
        <tissue evidence="2">Old leaves</tissue>
    </source>
</reference>
<dbReference type="EMBL" id="JBBPBM010002388">
    <property type="protein sequence ID" value="KAK8478928.1"/>
    <property type="molecule type" value="Genomic_DNA"/>
</dbReference>
<protein>
    <submittedName>
        <fullName evidence="2">Uncharacterized protein</fullName>
    </submittedName>
</protein>
<gene>
    <name evidence="2" type="ORF">V6N12_031811</name>
</gene>
<organism evidence="2 3">
    <name type="scientific">Hibiscus sabdariffa</name>
    <name type="common">roselle</name>
    <dbReference type="NCBI Taxonomy" id="183260"/>
    <lineage>
        <taxon>Eukaryota</taxon>
        <taxon>Viridiplantae</taxon>
        <taxon>Streptophyta</taxon>
        <taxon>Embryophyta</taxon>
        <taxon>Tracheophyta</taxon>
        <taxon>Spermatophyta</taxon>
        <taxon>Magnoliopsida</taxon>
        <taxon>eudicotyledons</taxon>
        <taxon>Gunneridae</taxon>
        <taxon>Pentapetalae</taxon>
        <taxon>rosids</taxon>
        <taxon>malvids</taxon>
        <taxon>Malvales</taxon>
        <taxon>Malvaceae</taxon>
        <taxon>Malvoideae</taxon>
        <taxon>Hibiscus</taxon>
    </lineage>
</organism>
<comment type="caution">
    <text evidence="2">The sequence shown here is derived from an EMBL/GenBank/DDBJ whole genome shotgun (WGS) entry which is preliminary data.</text>
</comment>
<dbReference type="Proteomes" id="UP001472677">
    <property type="component" value="Unassembled WGS sequence"/>
</dbReference>
<sequence length="169" mass="17726">MAQVEKSCYACCGRLQPAQGSSGTGVVQSVENQRWSPALRVSSNGLGGTSTSGREETVQNGEPEPALSTNEHSDVRGNTCEQPQDTIPASEPQGSVPASEGLSHNDGFFPMPMVGPGSASGDVSSNERMLEDSGELPQDNSLQPNQEFGLYTITSVAGTGNSHRMITRI</sequence>